<dbReference type="PRINTS" id="PR00080">
    <property type="entry name" value="SDRFAMILY"/>
</dbReference>
<proteinExistence type="inferred from homology"/>
<dbReference type="InterPro" id="IPR002347">
    <property type="entry name" value="SDR_fam"/>
</dbReference>
<dbReference type="SUPFAM" id="SSF51735">
    <property type="entry name" value="NAD(P)-binding Rossmann-fold domains"/>
    <property type="match status" value="1"/>
</dbReference>
<dbReference type="EMBL" id="QZWB01000017">
    <property type="protein sequence ID" value="RJT44151.1"/>
    <property type="molecule type" value="Genomic_DNA"/>
</dbReference>
<dbReference type="Proteomes" id="UP000270757">
    <property type="component" value="Unassembled WGS sequence"/>
</dbReference>
<organism evidence="2 3">
    <name type="scientific">Legionella taurinensis</name>
    <dbReference type="NCBI Taxonomy" id="70611"/>
    <lineage>
        <taxon>Bacteria</taxon>
        <taxon>Pseudomonadati</taxon>
        <taxon>Pseudomonadota</taxon>
        <taxon>Gammaproteobacteria</taxon>
        <taxon>Legionellales</taxon>
        <taxon>Legionellaceae</taxon>
        <taxon>Legionella</taxon>
    </lineage>
</organism>
<protein>
    <submittedName>
        <fullName evidence="2">SDR family NAD(P)-dependent oxidoreductase</fullName>
    </submittedName>
</protein>
<dbReference type="PANTHER" id="PTHR43550:SF3">
    <property type="entry name" value="3-KETODIHYDROSPHINGOSINE REDUCTASE"/>
    <property type="match status" value="1"/>
</dbReference>
<comment type="caution">
    <text evidence="2">The sequence shown here is derived from an EMBL/GenBank/DDBJ whole genome shotgun (WGS) entry which is preliminary data.</text>
</comment>
<dbReference type="GO" id="GO:0030148">
    <property type="term" value="P:sphingolipid biosynthetic process"/>
    <property type="evidence" value="ECO:0007669"/>
    <property type="project" value="TreeGrafter"/>
</dbReference>
<dbReference type="GeneID" id="48947749"/>
<gene>
    <name evidence="2" type="ORF">D6J04_12925</name>
</gene>
<dbReference type="PRINTS" id="PR00081">
    <property type="entry name" value="GDHRDH"/>
</dbReference>
<dbReference type="RefSeq" id="WP_115300838.1">
    <property type="nucleotide sequence ID" value="NZ_CAAAIR010000007.1"/>
</dbReference>
<evidence type="ECO:0000313" key="3">
    <source>
        <dbReference type="Proteomes" id="UP000270757"/>
    </source>
</evidence>
<evidence type="ECO:0000256" key="1">
    <source>
        <dbReference type="RuleBase" id="RU000363"/>
    </source>
</evidence>
<comment type="similarity">
    <text evidence="1">Belongs to the short-chain dehydrogenases/reductases (SDR) family.</text>
</comment>
<dbReference type="Pfam" id="PF00106">
    <property type="entry name" value="adh_short"/>
    <property type="match status" value="1"/>
</dbReference>
<dbReference type="GO" id="GO:0047560">
    <property type="term" value="F:3-dehydrosphinganine reductase activity"/>
    <property type="evidence" value="ECO:0007669"/>
    <property type="project" value="TreeGrafter"/>
</dbReference>
<dbReference type="PANTHER" id="PTHR43550">
    <property type="entry name" value="3-KETODIHYDROSPHINGOSINE REDUCTASE"/>
    <property type="match status" value="1"/>
</dbReference>
<dbReference type="AlphaFoldDB" id="A0A3A5L4F6"/>
<dbReference type="InterPro" id="IPR036291">
    <property type="entry name" value="NAD(P)-bd_dom_sf"/>
</dbReference>
<accession>A0A3A5L4F6</accession>
<sequence>MNKRPLALITGGSSGLGLQFAKNLAQAGYSILIIARDTKKLGAAVEAIKATGSLDVIGFTADISDYESFKPVIHHLKTHRLTLDFLIINAGIAYVSTLQESDINKLREVLNINLLGSMLSTKVFLDHMTRNKKAKILFISSAAGLVGLAGYTAYGASKAGLINFASALRRELLGHIAVYVACPGDIDTPQYASELTQMPDWMKTNSARSAAKPVEVIAARILKKCRQKKFEIYTNNDIFFLLSVLPRFLPRKLFHWIADHLLPRP</sequence>
<dbReference type="GO" id="GO:0016020">
    <property type="term" value="C:membrane"/>
    <property type="evidence" value="ECO:0007669"/>
    <property type="project" value="GOC"/>
</dbReference>
<evidence type="ECO:0000313" key="2">
    <source>
        <dbReference type="EMBL" id="RJT44151.1"/>
    </source>
</evidence>
<dbReference type="Gene3D" id="3.40.50.720">
    <property type="entry name" value="NAD(P)-binding Rossmann-like Domain"/>
    <property type="match status" value="1"/>
</dbReference>
<reference evidence="2 3" key="1">
    <citation type="submission" date="2018-09" db="EMBL/GenBank/DDBJ databases">
        <title>Draft genome sequences of Legionella taurinensis isolated from water samples.</title>
        <authorList>
            <person name="Chakeri A."/>
            <person name="Allerberger F."/>
            <person name="Kundi M."/>
            <person name="Ruppitsch W."/>
            <person name="Schmid D."/>
        </authorList>
    </citation>
    <scope>NUCLEOTIDE SEQUENCE [LARGE SCALE GENOMIC DNA]</scope>
    <source>
        <strain evidence="2 3">4570-18-6</strain>
    </source>
</reference>
<name>A0A3A5L4F6_9GAMM</name>
<dbReference type="InterPro" id="IPR020904">
    <property type="entry name" value="Sc_DH/Rdtase_CS"/>
</dbReference>
<dbReference type="PROSITE" id="PS00061">
    <property type="entry name" value="ADH_SHORT"/>
    <property type="match status" value="1"/>
</dbReference>
<dbReference type="GO" id="GO:0006666">
    <property type="term" value="P:3-keto-sphinganine metabolic process"/>
    <property type="evidence" value="ECO:0007669"/>
    <property type="project" value="TreeGrafter"/>
</dbReference>